<dbReference type="Pfam" id="PF00903">
    <property type="entry name" value="Glyoxalase"/>
    <property type="match status" value="1"/>
</dbReference>
<comment type="caution">
    <text evidence="2">The sequence shown here is derived from an EMBL/GenBank/DDBJ whole genome shotgun (WGS) entry which is preliminary data.</text>
</comment>
<dbReference type="PANTHER" id="PTHR34109">
    <property type="entry name" value="BNAUNNG04460D PROTEIN-RELATED"/>
    <property type="match status" value="1"/>
</dbReference>
<dbReference type="Gene3D" id="3.30.720.110">
    <property type="match status" value="1"/>
</dbReference>
<sequence>MRALAWLETAFGFARSMLVKDRSGKLVHAEMRFEDAYLIVDSEWSDTAASPASVGGRNTQSVYLRIRGDLDGHCARAREAGAVILQEPQDQFYGERTYRARDPEGHVWTFAQTVKVVPKAEAEILSGFVIEGWHRSG</sequence>
<accession>A0ABU0YSX0</accession>
<dbReference type="Proteomes" id="UP001230156">
    <property type="component" value="Unassembled WGS sequence"/>
</dbReference>
<dbReference type="PROSITE" id="PS51819">
    <property type="entry name" value="VOC"/>
    <property type="match status" value="1"/>
</dbReference>
<dbReference type="InterPro" id="IPR029068">
    <property type="entry name" value="Glyas_Bleomycin-R_OHBP_Dase"/>
</dbReference>
<keyword evidence="3" id="KW-1185">Reference proteome</keyword>
<dbReference type="Gene3D" id="3.30.720.120">
    <property type="match status" value="1"/>
</dbReference>
<proteinExistence type="predicted"/>
<dbReference type="InterPro" id="IPR037523">
    <property type="entry name" value="VOC_core"/>
</dbReference>
<evidence type="ECO:0000313" key="2">
    <source>
        <dbReference type="EMBL" id="MDQ7250814.1"/>
    </source>
</evidence>
<dbReference type="PANTHER" id="PTHR34109:SF1">
    <property type="entry name" value="VOC DOMAIN-CONTAINING PROTEIN"/>
    <property type="match status" value="1"/>
</dbReference>
<dbReference type="InterPro" id="IPR004360">
    <property type="entry name" value="Glyas_Fos-R_dOase_dom"/>
</dbReference>
<dbReference type="SUPFAM" id="SSF54593">
    <property type="entry name" value="Glyoxalase/Bleomycin resistance protein/Dihydroxybiphenyl dioxygenase"/>
    <property type="match status" value="1"/>
</dbReference>
<evidence type="ECO:0000313" key="3">
    <source>
        <dbReference type="Proteomes" id="UP001230156"/>
    </source>
</evidence>
<name>A0ABU0YSX0_9PROT</name>
<protein>
    <submittedName>
        <fullName evidence="2">VOC family protein</fullName>
    </submittedName>
</protein>
<gene>
    <name evidence="2" type="ORF">Q8A70_24205</name>
</gene>
<feature type="domain" description="VOC" evidence="1">
    <location>
        <begin position="1"/>
        <end position="113"/>
    </location>
</feature>
<evidence type="ECO:0000259" key="1">
    <source>
        <dbReference type="PROSITE" id="PS51819"/>
    </source>
</evidence>
<reference evidence="3" key="1">
    <citation type="submission" date="2023-08" db="EMBL/GenBank/DDBJ databases">
        <title>Rhodospirillaceae gen. nov., a novel taxon isolated from the Yangtze River Yuezi River estuary sludge.</title>
        <authorList>
            <person name="Ruan L."/>
        </authorList>
    </citation>
    <scope>NUCLEOTIDE SEQUENCE [LARGE SCALE GENOMIC DNA]</scope>
    <source>
        <strain evidence="3">R-7</strain>
    </source>
</reference>
<dbReference type="EMBL" id="JAUYVI010000008">
    <property type="protein sequence ID" value="MDQ7250814.1"/>
    <property type="molecule type" value="Genomic_DNA"/>
</dbReference>
<organism evidence="2 3">
    <name type="scientific">Dongia sedimenti</name>
    <dbReference type="NCBI Taxonomy" id="3064282"/>
    <lineage>
        <taxon>Bacteria</taxon>
        <taxon>Pseudomonadati</taxon>
        <taxon>Pseudomonadota</taxon>
        <taxon>Alphaproteobacteria</taxon>
        <taxon>Rhodospirillales</taxon>
        <taxon>Dongiaceae</taxon>
        <taxon>Dongia</taxon>
    </lineage>
</organism>